<evidence type="ECO:0000313" key="3">
    <source>
        <dbReference type="Proteomes" id="UP000199103"/>
    </source>
</evidence>
<evidence type="ECO:0000259" key="1">
    <source>
        <dbReference type="Pfam" id="PF13649"/>
    </source>
</evidence>
<dbReference type="SUPFAM" id="SSF53335">
    <property type="entry name" value="S-adenosyl-L-methionine-dependent methyltransferases"/>
    <property type="match status" value="1"/>
</dbReference>
<dbReference type="InterPro" id="IPR029063">
    <property type="entry name" value="SAM-dependent_MTases_sf"/>
</dbReference>
<gene>
    <name evidence="2" type="ORF">SAMN04489812_0055</name>
</gene>
<sequence length="210" mass="22979">MMDSSKSAYWDRYYAGAATASRPVPSQFAVFVAGELAEPHRIVEFGCGNGRDSLFFASNGHQVIGLDGSTSAIERGSALADQFGEKVEFLAADVNRSDLVDLITDGGGRTVVYARFFVHAITEDEQSAFLDTAARLTKPGDLLAVEYRTVRDQSGAKETGDHYRRFVSPAEFDHAAAQRGFTVQYAVEGFGFAKYKHDDAYVARRVLART</sequence>
<protein>
    <submittedName>
        <fullName evidence="2">Methyltransferase domain-containing protein</fullName>
    </submittedName>
</protein>
<evidence type="ECO:0000313" key="2">
    <source>
        <dbReference type="EMBL" id="SDR83398.1"/>
    </source>
</evidence>
<feature type="domain" description="Methyltransferase" evidence="1">
    <location>
        <begin position="42"/>
        <end position="140"/>
    </location>
</feature>
<keyword evidence="3" id="KW-1185">Reference proteome</keyword>
<keyword evidence="2" id="KW-0808">Transferase</keyword>
<accession>A0A1H1M9G4</accession>
<dbReference type="AlphaFoldDB" id="A0A1H1M9G4"/>
<reference evidence="2 3" key="1">
    <citation type="submission" date="2016-10" db="EMBL/GenBank/DDBJ databases">
        <authorList>
            <person name="de Groot N.N."/>
        </authorList>
    </citation>
    <scope>NUCLEOTIDE SEQUENCE [LARGE SCALE GENOMIC DNA]</scope>
    <source>
        <strain evidence="2 3">DSM 21800</strain>
    </source>
</reference>
<dbReference type="CDD" id="cd02440">
    <property type="entry name" value="AdoMet_MTases"/>
    <property type="match status" value="1"/>
</dbReference>
<keyword evidence="2" id="KW-0489">Methyltransferase</keyword>
<dbReference type="EMBL" id="LT629772">
    <property type="protein sequence ID" value="SDR83398.1"/>
    <property type="molecule type" value="Genomic_DNA"/>
</dbReference>
<dbReference type="STRING" id="630515.SAMN04489812_0055"/>
<dbReference type="Pfam" id="PF13649">
    <property type="entry name" value="Methyltransf_25"/>
    <property type="match status" value="1"/>
</dbReference>
<dbReference type="Gene3D" id="3.40.50.150">
    <property type="entry name" value="Vaccinia Virus protein VP39"/>
    <property type="match status" value="1"/>
</dbReference>
<dbReference type="GO" id="GO:0008168">
    <property type="term" value="F:methyltransferase activity"/>
    <property type="evidence" value="ECO:0007669"/>
    <property type="project" value="UniProtKB-KW"/>
</dbReference>
<organism evidence="2 3">
    <name type="scientific">Microlunatus soli</name>
    <dbReference type="NCBI Taxonomy" id="630515"/>
    <lineage>
        <taxon>Bacteria</taxon>
        <taxon>Bacillati</taxon>
        <taxon>Actinomycetota</taxon>
        <taxon>Actinomycetes</taxon>
        <taxon>Propionibacteriales</taxon>
        <taxon>Propionibacteriaceae</taxon>
        <taxon>Microlunatus</taxon>
    </lineage>
</organism>
<dbReference type="GO" id="GO:0032259">
    <property type="term" value="P:methylation"/>
    <property type="evidence" value="ECO:0007669"/>
    <property type="project" value="UniProtKB-KW"/>
</dbReference>
<name>A0A1H1M9G4_9ACTN</name>
<dbReference type="InterPro" id="IPR041698">
    <property type="entry name" value="Methyltransf_25"/>
</dbReference>
<dbReference type="Proteomes" id="UP000199103">
    <property type="component" value="Chromosome I"/>
</dbReference>
<proteinExistence type="predicted"/>